<evidence type="ECO:0000256" key="1">
    <source>
        <dbReference type="ARBA" id="ARBA00000642"/>
    </source>
</evidence>
<protein>
    <recommendedName>
        <fullName evidence="2 7">Phosphoglycerate kinase</fullName>
        <ecNumber evidence="2 7">2.7.2.3</ecNumber>
    </recommendedName>
</protein>
<dbReference type="Gene3D" id="3.40.50.1260">
    <property type="entry name" value="Phosphoglycerate kinase, N-terminal domain"/>
    <property type="match status" value="3"/>
</dbReference>
<comment type="similarity">
    <text evidence="7">Belongs to the phosphoglycerate kinase family.</text>
</comment>
<dbReference type="GO" id="GO:0005524">
    <property type="term" value="F:ATP binding"/>
    <property type="evidence" value="ECO:0007669"/>
    <property type="project" value="UniProtKB-KW"/>
</dbReference>
<keyword evidence="4" id="KW-0547">Nucleotide-binding</keyword>
<dbReference type="PANTHER" id="PTHR11406">
    <property type="entry name" value="PHOSPHOGLYCERATE KINASE"/>
    <property type="match status" value="1"/>
</dbReference>
<evidence type="ECO:0000256" key="2">
    <source>
        <dbReference type="ARBA" id="ARBA00013061"/>
    </source>
</evidence>
<dbReference type="PRINTS" id="PR00477">
    <property type="entry name" value="PHGLYCKINASE"/>
</dbReference>
<dbReference type="InterPro" id="IPR036043">
    <property type="entry name" value="Phosphoglycerate_kinase_sf"/>
</dbReference>
<dbReference type="GO" id="GO:0043531">
    <property type="term" value="F:ADP binding"/>
    <property type="evidence" value="ECO:0007669"/>
    <property type="project" value="TreeGrafter"/>
</dbReference>
<dbReference type="PANTHER" id="PTHR11406:SF23">
    <property type="entry name" value="PHOSPHOGLYCERATE KINASE 1, CHLOROPLASTIC-RELATED"/>
    <property type="match status" value="1"/>
</dbReference>
<evidence type="ECO:0000256" key="5">
    <source>
        <dbReference type="ARBA" id="ARBA00022777"/>
    </source>
</evidence>
<accession>A0A0G1GE24</accession>
<organism evidence="8 9">
    <name type="scientific">Candidatus Woesebacteria bacterium GW2011_GWB1_44_11b</name>
    <dbReference type="NCBI Taxonomy" id="1618580"/>
    <lineage>
        <taxon>Bacteria</taxon>
        <taxon>Candidatus Woeseibacteriota</taxon>
    </lineage>
</organism>
<name>A0A0G1GE24_9BACT</name>
<keyword evidence="3 7" id="KW-0808">Transferase</keyword>
<dbReference type="EMBL" id="LCHL01000018">
    <property type="protein sequence ID" value="KKT32785.1"/>
    <property type="molecule type" value="Genomic_DNA"/>
</dbReference>
<dbReference type="InterPro" id="IPR001576">
    <property type="entry name" value="Phosphoglycerate_kinase"/>
</dbReference>
<dbReference type="AlphaFoldDB" id="A0A0G1GE24"/>
<keyword evidence="5 7" id="KW-0418">Kinase</keyword>
<feature type="non-terminal residue" evidence="8">
    <location>
        <position position="303"/>
    </location>
</feature>
<evidence type="ECO:0000256" key="6">
    <source>
        <dbReference type="ARBA" id="ARBA00022840"/>
    </source>
</evidence>
<dbReference type="Proteomes" id="UP000034192">
    <property type="component" value="Unassembled WGS sequence"/>
</dbReference>
<evidence type="ECO:0000256" key="3">
    <source>
        <dbReference type="ARBA" id="ARBA00022679"/>
    </source>
</evidence>
<dbReference type="Pfam" id="PF00162">
    <property type="entry name" value="PGK"/>
    <property type="match status" value="2"/>
</dbReference>
<gene>
    <name evidence="8" type="ORF">UW21_C0018G0001</name>
</gene>
<keyword evidence="6" id="KW-0067">ATP-binding</keyword>
<dbReference type="GO" id="GO:0006096">
    <property type="term" value="P:glycolytic process"/>
    <property type="evidence" value="ECO:0007669"/>
    <property type="project" value="InterPro"/>
</dbReference>
<evidence type="ECO:0000313" key="9">
    <source>
        <dbReference type="Proteomes" id="UP000034192"/>
    </source>
</evidence>
<dbReference type="EC" id="2.7.2.3" evidence="2 7"/>
<evidence type="ECO:0000256" key="4">
    <source>
        <dbReference type="ARBA" id="ARBA00022741"/>
    </source>
</evidence>
<dbReference type="SUPFAM" id="SSF53748">
    <property type="entry name" value="Phosphoglycerate kinase"/>
    <property type="match status" value="1"/>
</dbReference>
<reference evidence="8 9" key="1">
    <citation type="journal article" date="2015" name="Nature">
        <title>rRNA introns, odd ribosomes, and small enigmatic genomes across a large radiation of phyla.</title>
        <authorList>
            <person name="Brown C.T."/>
            <person name="Hug L.A."/>
            <person name="Thomas B.C."/>
            <person name="Sharon I."/>
            <person name="Castelle C.J."/>
            <person name="Singh A."/>
            <person name="Wilkins M.J."/>
            <person name="Williams K.H."/>
            <person name="Banfield J.F."/>
        </authorList>
    </citation>
    <scope>NUCLEOTIDE SEQUENCE [LARGE SCALE GENOMIC DNA]</scope>
</reference>
<comment type="catalytic activity">
    <reaction evidence="1 7">
        <text>(2R)-3-phosphoglycerate + ATP = (2R)-3-phospho-glyceroyl phosphate + ADP</text>
        <dbReference type="Rhea" id="RHEA:14801"/>
        <dbReference type="ChEBI" id="CHEBI:30616"/>
        <dbReference type="ChEBI" id="CHEBI:57604"/>
        <dbReference type="ChEBI" id="CHEBI:58272"/>
        <dbReference type="ChEBI" id="CHEBI:456216"/>
        <dbReference type="EC" id="2.7.2.3"/>
    </reaction>
</comment>
<comment type="caution">
    <text evidence="8">The sequence shown here is derived from an EMBL/GenBank/DDBJ whole genome shotgun (WGS) entry which is preliminary data.</text>
</comment>
<dbReference type="GO" id="GO:0006094">
    <property type="term" value="P:gluconeogenesis"/>
    <property type="evidence" value="ECO:0007669"/>
    <property type="project" value="TreeGrafter"/>
</dbReference>
<evidence type="ECO:0000313" key="8">
    <source>
        <dbReference type="EMBL" id="KKT32785.1"/>
    </source>
</evidence>
<dbReference type="GO" id="GO:0005829">
    <property type="term" value="C:cytosol"/>
    <property type="evidence" value="ECO:0007669"/>
    <property type="project" value="TreeGrafter"/>
</dbReference>
<sequence>MKLPSLEKLQIENKKVLVRADLDFEPDGENLRFKALIPTLDYLKEKKAEIILIGHRGRPASAEELRRGKPQEFEKQFSLIPFKEIFEKWKVEVLENLRFNPGEEANAENFAQELAAKGEVFINEAFAASHREHASIVSLPKFLPHAAGFHFMEEVKNLSQILEGTQRPVLLIVSGIKEDKLKYTEDFKRIADKILIGGRLPDYIHDASPLRKDEKFIVANLVADKEDITVHSVEVFEKEISRAGTIMISGPLGKFEEEGHKQGTKRVFEAVAGTGAFKVAAGGDTLAAVKLLDLETKFSWLSV</sequence>
<evidence type="ECO:0000256" key="7">
    <source>
        <dbReference type="RuleBase" id="RU000532"/>
    </source>
</evidence>
<dbReference type="InterPro" id="IPR015824">
    <property type="entry name" value="Phosphoglycerate_kinase_N"/>
</dbReference>
<dbReference type="GO" id="GO:0004618">
    <property type="term" value="F:phosphoglycerate kinase activity"/>
    <property type="evidence" value="ECO:0007669"/>
    <property type="project" value="UniProtKB-EC"/>
</dbReference>
<proteinExistence type="inferred from homology"/>